<dbReference type="PANTHER" id="PTHR47331">
    <property type="entry name" value="PHD-TYPE DOMAIN-CONTAINING PROTEIN"/>
    <property type="match status" value="1"/>
</dbReference>
<reference evidence="2 3" key="1">
    <citation type="journal article" date="2019" name="Commun. Biol.">
        <title>The bagworm genome reveals a unique fibroin gene that provides high tensile strength.</title>
        <authorList>
            <person name="Kono N."/>
            <person name="Nakamura H."/>
            <person name="Ohtoshi R."/>
            <person name="Tomita M."/>
            <person name="Numata K."/>
            <person name="Arakawa K."/>
        </authorList>
    </citation>
    <scope>NUCLEOTIDE SEQUENCE [LARGE SCALE GENOMIC DNA]</scope>
</reference>
<evidence type="ECO:0000313" key="3">
    <source>
        <dbReference type="Proteomes" id="UP000299102"/>
    </source>
</evidence>
<keyword evidence="3" id="KW-1185">Reference proteome</keyword>
<feature type="region of interest" description="Disordered" evidence="1">
    <location>
        <begin position="86"/>
        <end position="128"/>
    </location>
</feature>
<dbReference type="AlphaFoldDB" id="A0A4C1T6V7"/>
<dbReference type="OrthoDB" id="7384249at2759"/>
<feature type="compositionally biased region" description="Basic residues" evidence="1">
    <location>
        <begin position="86"/>
        <end position="100"/>
    </location>
</feature>
<sequence length="153" mass="17173">MTTRPKELHSRSYRRRHAEFSKCELCNYHHGVRVCRKFLAMTVKKREEMVEKYRWCENCLARSHDLRACDSMVTCKKCGKYHHTLLHPKPVTKPKKKRQNKQQPPATATTSSTATAAQLSSTPSTSTGASPACIIAEAIKSLAQILCASGQLA</sequence>
<proteinExistence type="predicted"/>
<gene>
    <name evidence="2" type="ORF">EVAR_101320_1</name>
</gene>
<dbReference type="PANTHER" id="PTHR47331:SF5">
    <property type="entry name" value="RIBONUCLEASE H"/>
    <property type="match status" value="1"/>
</dbReference>
<dbReference type="EMBL" id="BGZK01008585">
    <property type="protein sequence ID" value="GBP09001.1"/>
    <property type="molecule type" value="Genomic_DNA"/>
</dbReference>
<protein>
    <submittedName>
        <fullName evidence="2">Uncharacterized protein</fullName>
    </submittedName>
</protein>
<evidence type="ECO:0000313" key="2">
    <source>
        <dbReference type="EMBL" id="GBP09001.1"/>
    </source>
</evidence>
<name>A0A4C1T6V7_EUMVA</name>
<accession>A0A4C1T6V7</accession>
<evidence type="ECO:0000256" key="1">
    <source>
        <dbReference type="SAM" id="MobiDB-lite"/>
    </source>
</evidence>
<dbReference type="Proteomes" id="UP000299102">
    <property type="component" value="Unassembled WGS sequence"/>
</dbReference>
<organism evidence="2 3">
    <name type="scientific">Eumeta variegata</name>
    <name type="common">Bagworm moth</name>
    <name type="synonym">Eumeta japonica</name>
    <dbReference type="NCBI Taxonomy" id="151549"/>
    <lineage>
        <taxon>Eukaryota</taxon>
        <taxon>Metazoa</taxon>
        <taxon>Ecdysozoa</taxon>
        <taxon>Arthropoda</taxon>
        <taxon>Hexapoda</taxon>
        <taxon>Insecta</taxon>
        <taxon>Pterygota</taxon>
        <taxon>Neoptera</taxon>
        <taxon>Endopterygota</taxon>
        <taxon>Lepidoptera</taxon>
        <taxon>Glossata</taxon>
        <taxon>Ditrysia</taxon>
        <taxon>Tineoidea</taxon>
        <taxon>Psychidae</taxon>
        <taxon>Oiketicinae</taxon>
        <taxon>Eumeta</taxon>
    </lineage>
</organism>
<feature type="compositionally biased region" description="Low complexity" evidence="1">
    <location>
        <begin position="101"/>
        <end position="128"/>
    </location>
</feature>
<comment type="caution">
    <text evidence="2">The sequence shown here is derived from an EMBL/GenBank/DDBJ whole genome shotgun (WGS) entry which is preliminary data.</text>
</comment>